<accession>A0ACB8RFY9</accession>
<sequence length="583" mass="63895">MSSTTRVDASEYPVSSVTVFKSSKAEVVRKFKLSLEQGQNKVEIHRLPGSIDTDSARVTGLGNAQLFDVVCTLDSNAADISPESTAEVVRLLLAKQRRLRKRYDALTAASTTLETYSESLNGEHVSPEQAHDFVSKYLDRSEEIAKAQADLDEEILQLSRTINKLQAEVPVSKGSTNGKVTAVIMTEEQTEIELKLTYIVHNASWAPVYELHATTEDGQHTSTVSLHYRARITQSTGEDWNDVSLTLSTAEMDLTSQTIPELFPTRIRPPVLPVKSPVKHKSMRLSSVSRPPAPSVRYRKMAITEASEVAASEEEEEDWDGAEDDFTPAPFTLPAAAIVKESILSVTYSVDGASSVASDSTAHQVSVAHLTFESVVTYVAVPKAKAVTYLQANVKNTSDYRLLPGPVHVFVDDSFVSQTSIKNDITAGDAFECTLGADPDTRIRYSRTANVTSAPDRPFSEQLSTTTYTSRATIHNRHAFDLPTLIVRDALPVSDDDKRVNVVLRQPEVLIDAKDGEEKEADDTGDNGAEQRYKVRWGTVKEGSGGKKAGLFEWVGTIGAGQELTLEAVWDVKAPASVKWVEY</sequence>
<proteinExistence type="predicted"/>
<dbReference type="Proteomes" id="UP000814033">
    <property type="component" value="Unassembled WGS sequence"/>
</dbReference>
<protein>
    <submittedName>
        <fullName evidence="1">Uncharacterized protein</fullName>
    </submittedName>
</protein>
<organism evidence="1 2">
    <name type="scientific">Auriscalpium vulgare</name>
    <dbReference type="NCBI Taxonomy" id="40419"/>
    <lineage>
        <taxon>Eukaryota</taxon>
        <taxon>Fungi</taxon>
        <taxon>Dikarya</taxon>
        <taxon>Basidiomycota</taxon>
        <taxon>Agaricomycotina</taxon>
        <taxon>Agaricomycetes</taxon>
        <taxon>Russulales</taxon>
        <taxon>Auriscalpiaceae</taxon>
        <taxon>Auriscalpium</taxon>
    </lineage>
</organism>
<comment type="caution">
    <text evidence="1">The sequence shown here is derived from an EMBL/GenBank/DDBJ whole genome shotgun (WGS) entry which is preliminary data.</text>
</comment>
<reference evidence="1" key="1">
    <citation type="submission" date="2021-02" db="EMBL/GenBank/DDBJ databases">
        <authorList>
            <consortium name="DOE Joint Genome Institute"/>
            <person name="Ahrendt S."/>
            <person name="Looney B.P."/>
            <person name="Miyauchi S."/>
            <person name="Morin E."/>
            <person name="Drula E."/>
            <person name="Courty P.E."/>
            <person name="Chicoki N."/>
            <person name="Fauchery L."/>
            <person name="Kohler A."/>
            <person name="Kuo A."/>
            <person name="Labutti K."/>
            <person name="Pangilinan J."/>
            <person name="Lipzen A."/>
            <person name="Riley R."/>
            <person name="Andreopoulos W."/>
            <person name="He G."/>
            <person name="Johnson J."/>
            <person name="Barry K.W."/>
            <person name="Grigoriev I.V."/>
            <person name="Nagy L."/>
            <person name="Hibbett D."/>
            <person name="Henrissat B."/>
            <person name="Matheny P.B."/>
            <person name="Labbe J."/>
            <person name="Martin F."/>
        </authorList>
    </citation>
    <scope>NUCLEOTIDE SEQUENCE</scope>
    <source>
        <strain evidence="1">FP105234-sp</strain>
    </source>
</reference>
<reference evidence="1" key="2">
    <citation type="journal article" date="2022" name="New Phytol.">
        <title>Evolutionary transition to the ectomycorrhizal habit in the genomes of a hyperdiverse lineage of mushroom-forming fungi.</title>
        <authorList>
            <person name="Looney B."/>
            <person name="Miyauchi S."/>
            <person name="Morin E."/>
            <person name="Drula E."/>
            <person name="Courty P.E."/>
            <person name="Kohler A."/>
            <person name="Kuo A."/>
            <person name="LaButti K."/>
            <person name="Pangilinan J."/>
            <person name="Lipzen A."/>
            <person name="Riley R."/>
            <person name="Andreopoulos W."/>
            <person name="He G."/>
            <person name="Johnson J."/>
            <person name="Nolan M."/>
            <person name="Tritt A."/>
            <person name="Barry K.W."/>
            <person name="Grigoriev I.V."/>
            <person name="Nagy L.G."/>
            <person name="Hibbett D."/>
            <person name="Henrissat B."/>
            <person name="Matheny P.B."/>
            <person name="Labbe J."/>
            <person name="Martin F.M."/>
        </authorList>
    </citation>
    <scope>NUCLEOTIDE SEQUENCE</scope>
    <source>
        <strain evidence="1">FP105234-sp</strain>
    </source>
</reference>
<evidence type="ECO:0000313" key="2">
    <source>
        <dbReference type="Proteomes" id="UP000814033"/>
    </source>
</evidence>
<keyword evidence="2" id="KW-1185">Reference proteome</keyword>
<evidence type="ECO:0000313" key="1">
    <source>
        <dbReference type="EMBL" id="KAI0042807.1"/>
    </source>
</evidence>
<dbReference type="EMBL" id="MU276046">
    <property type="protein sequence ID" value="KAI0042807.1"/>
    <property type="molecule type" value="Genomic_DNA"/>
</dbReference>
<name>A0ACB8RFY9_9AGAM</name>
<gene>
    <name evidence="1" type="ORF">FA95DRAFT_1563923</name>
</gene>